<dbReference type="InterPro" id="IPR004616">
    <property type="entry name" value="Leu/Phe-tRNA_Trfase"/>
</dbReference>
<dbReference type="SUPFAM" id="SSF55729">
    <property type="entry name" value="Acyl-CoA N-acyltransferases (Nat)"/>
    <property type="match status" value="1"/>
</dbReference>
<evidence type="ECO:0000256" key="3">
    <source>
        <dbReference type="ARBA" id="ARBA00023315"/>
    </source>
</evidence>
<dbReference type="NCBIfam" id="TIGR00667">
    <property type="entry name" value="aat"/>
    <property type="match status" value="1"/>
</dbReference>
<dbReference type="Proteomes" id="UP001595476">
    <property type="component" value="Unassembled WGS sequence"/>
</dbReference>
<keyword evidence="3 4" id="KW-0012">Acyltransferase</keyword>
<dbReference type="PANTHER" id="PTHR30098:SF2">
    <property type="entry name" value="LEUCYL_PHENYLALANYL-TRNA--PROTEIN TRANSFERASE"/>
    <property type="match status" value="1"/>
</dbReference>
<dbReference type="EMBL" id="JBHRSZ010000004">
    <property type="protein sequence ID" value="MFC3151609.1"/>
    <property type="molecule type" value="Genomic_DNA"/>
</dbReference>
<organism evidence="5 6">
    <name type="scientific">Litoribrevibacter euphylliae</name>
    <dbReference type="NCBI Taxonomy" id="1834034"/>
    <lineage>
        <taxon>Bacteria</taxon>
        <taxon>Pseudomonadati</taxon>
        <taxon>Pseudomonadota</taxon>
        <taxon>Gammaproteobacteria</taxon>
        <taxon>Oceanospirillales</taxon>
        <taxon>Oceanospirillaceae</taxon>
        <taxon>Litoribrevibacter</taxon>
    </lineage>
</organism>
<dbReference type="RefSeq" id="WP_386720692.1">
    <property type="nucleotide sequence ID" value="NZ_JBHRSZ010000004.1"/>
</dbReference>
<protein>
    <recommendedName>
        <fullName evidence="4">Leucyl/phenylalanyl-tRNA--protein transferase</fullName>
        <ecNumber evidence="4">2.3.2.6</ecNumber>
    </recommendedName>
    <alternativeName>
        <fullName evidence="4">L/F-transferase</fullName>
    </alternativeName>
    <alternativeName>
        <fullName evidence="4">Leucyltransferase</fullName>
    </alternativeName>
    <alternativeName>
        <fullName evidence="4">Phenyalanyltransferase</fullName>
    </alternativeName>
</protein>
<reference evidence="6" key="1">
    <citation type="journal article" date="2019" name="Int. J. Syst. Evol. Microbiol.">
        <title>The Global Catalogue of Microorganisms (GCM) 10K type strain sequencing project: providing services to taxonomists for standard genome sequencing and annotation.</title>
        <authorList>
            <consortium name="The Broad Institute Genomics Platform"/>
            <consortium name="The Broad Institute Genome Sequencing Center for Infectious Disease"/>
            <person name="Wu L."/>
            <person name="Ma J."/>
        </authorList>
    </citation>
    <scope>NUCLEOTIDE SEQUENCE [LARGE SCALE GENOMIC DNA]</scope>
    <source>
        <strain evidence="6">KCTC 52438</strain>
    </source>
</reference>
<comment type="catalytic activity">
    <reaction evidence="4">
        <text>L-phenylalanyl-tRNA(Phe) + an N-terminal L-alpha-aminoacyl-[protein] = an N-terminal L-phenylalanyl-L-alpha-aminoacyl-[protein] + tRNA(Phe)</text>
        <dbReference type="Rhea" id="RHEA:43632"/>
        <dbReference type="Rhea" id="RHEA-COMP:9668"/>
        <dbReference type="Rhea" id="RHEA-COMP:9699"/>
        <dbReference type="Rhea" id="RHEA-COMP:10636"/>
        <dbReference type="Rhea" id="RHEA-COMP:10637"/>
        <dbReference type="ChEBI" id="CHEBI:78442"/>
        <dbReference type="ChEBI" id="CHEBI:78531"/>
        <dbReference type="ChEBI" id="CHEBI:78597"/>
        <dbReference type="ChEBI" id="CHEBI:83561"/>
        <dbReference type="EC" id="2.3.2.6"/>
    </reaction>
</comment>
<evidence type="ECO:0000256" key="1">
    <source>
        <dbReference type="ARBA" id="ARBA00022490"/>
    </source>
</evidence>
<comment type="caution">
    <text evidence="5">The sequence shown here is derived from an EMBL/GenBank/DDBJ whole genome shotgun (WGS) entry which is preliminary data.</text>
</comment>
<dbReference type="HAMAP" id="MF_00688">
    <property type="entry name" value="Leu_Phe_trans"/>
    <property type="match status" value="1"/>
</dbReference>
<evidence type="ECO:0000313" key="6">
    <source>
        <dbReference type="Proteomes" id="UP001595476"/>
    </source>
</evidence>
<comment type="catalytic activity">
    <reaction evidence="4">
        <text>N-terminal L-arginyl-[protein] + L-leucyl-tRNA(Leu) = N-terminal L-leucyl-L-arginyl-[protein] + tRNA(Leu) + H(+)</text>
        <dbReference type="Rhea" id="RHEA:50416"/>
        <dbReference type="Rhea" id="RHEA-COMP:9613"/>
        <dbReference type="Rhea" id="RHEA-COMP:9622"/>
        <dbReference type="Rhea" id="RHEA-COMP:12672"/>
        <dbReference type="Rhea" id="RHEA-COMP:12673"/>
        <dbReference type="ChEBI" id="CHEBI:15378"/>
        <dbReference type="ChEBI" id="CHEBI:64719"/>
        <dbReference type="ChEBI" id="CHEBI:78442"/>
        <dbReference type="ChEBI" id="CHEBI:78494"/>
        <dbReference type="ChEBI" id="CHEBI:133044"/>
        <dbReference type="EC" id="2.3.2.6"/>
    </reaction>
</comment>
<proteinExistence type="inferred from homology"/>
<sequence>MYITWLEDDSNEFPSTQEALDSPNGLLAVGGDLSPTRLLSAYEQGIFPWFSDDEPIMWWSPDPRCVLFPEDFYASKSLRKLARQSKYKIQSNSRFFDVINECSKERTDQDGTWITEEMKEAYQELHELGYAHSIEVYDQDTLAGGLYGVAIGGVFFGESMFSKQPNTSKLALYALSQFMTKHNLLMIDCQVTSNHLMSLGAQELDRESFEKVLTGNLERFGRSKIKIDLQDI</sequence>
<accession>A0ABV7HCI3</accession>
<comment type="subcellular location">
    <subcellularLocation>
        <location evidence="4">Cytoplasm</location>
    </subcellularLocation>
</comment>
<evidence type="ECO:0000256" key="2">
    <source>
        <dbReference type="ARBA" id="ARBA00022679"/>
    </source>
</evidence>
<dbReference type="InterPro" id="IPR042221">
    <property type="entry name" value="Leu/Phe-tRNA_Trfase_N"/>
</dbReference>
<keyword evidence="1 4" id="KW-0963">Cytoplasm</keyword>
<keyword evidence="6" id="KW-1185">Reference proteome</keyword>
<comment type="catalytic activity">
    <reaction evidence="4">
        <text>N-terminal L-lysyl-[protein] + L-leucyl-tRNA(Leu) = N-terminal L-leucyl-L-lysyl-[protein] + tRNA(Leu) + H(+)</text>
        <dbReference type="Rhea" id="RHEA:12340"/>
        <dbReference type="Rhea" id="RHEA-COMP:9613"/>
        <dbReference type="Rhea" id="RHEA-COMP:9622"/>
        <dbReference type="Rhea" id="RHEA-COMP:12670"/>
        <dbReference type="Rhea" id="RHEA-COMP:12671"/>
        <dbReference type="ChEBI" id="CHEBI:15378"/>
        <dbReference type="ChEBI" id="CHEBI:65249"/>
        <dbReference type="ChEBI" id="CHEBI:78442"/>
        <dbReference type="ChEBI" id="CHEBI:78494"/>
        <dbReference type="ChEBI" id="CHEBI:133043"/>
        <dbReference type="EC" id="2.3.2.6"/>
    </reaction>
</comment>
<evidence type="ECO:0000256" key="4">
    <source>
        <dbReference type="HAMAP-Rule" id="MF_00688"/>
    </source>
</evidence>
<name>A0ABV7HCI3_9GAMM</name>
<dbReference type="InterPro" id="IPR016181">
    <property type="entry name" value="Acyl_CoA_acyltransferase"/>
</dbReference>
<evidence type="ECO:0000313" key="5">
    <source>
        <dbReference type="EMBL" id="MFC3151609.1"/>
    </source>
</evidence>
<dbReference type="Gene3D" id="3.40.630.70">
    <property type="entry name" value="Leucyl/phenylalanyl-tRNA-protein transferase, C-terminal domain"/>
    <property type="match status" value="1"/>
</dbReference>
<dbReference type="EC" id="2.3.2.6" evidence="4"/>
<gene>
    <name evidence="4 5" type="primary">aat</name>
    <name evidence="5" type="ORF">ACFOEK_11270</name>
</gene>
<comment type="function">
    <text evidence="4">Functions in the N-end rule pathway of protein degradation where it conjugates Leu, Phe and, less efficiently, Met from aminoacyl-tRNAs to the N-termini of proteins containing an N-terminal arginine or lysine.</text>
</comment>
<comment type="similarity">
    <text evidence="4">Belongs to the L/F-transferase family.</text>
</comment>
<dbReference type="Gene3D" id="3.30.70.3550">
    <property type="entry name" value="Leucyl/phenylalanyl-tRNA-protein transferase, N-terminal domain"/>
    <property type="match status" value="1"/>
</dbReference>
<keyword evidence="2 4" id="KW-0808">Transferase</keyword>
<dbReference type="GO" id="GO:0008914">
    <property type="term" value="F:leucyl-tRNA--protein transferase activity"/>
    <property type="evidence" value="ECO:0007669"/>
    <property type="project" value="UniProtKB-EC"/>
</dbReference>
<dbReference type="InterPro" id="IPR042203">
    <property type="entry name" value="Leu/Phe-tRNA_Trfase_C"/>
</dbReference>
<dbReference type="Pfam" id="PF03588">
    <property type="entry name" value="Leu_Phe_trans"/>
    <property type="match status" value="1"/>
</dbReference>
<dbReference type="PANTHER" id="PTHR30098">
    <property type="entry name" value="LEUCYL/PHENYLALANYL-TRNA--PROTEIN TRANSFERASE"/>
    <property type="match status" value="1"/>
</dbReference>